<gene>
    <name evidence="2" type="ORF">IM725_10765</name>
</gene>
<accession>A0ABR9SFD2</accession>
<proteinExistence type="predicted"/>
<evidence type="ECO:0000259" key="1">
    <source>
        <dbReference type="Pfam" id="PF14280"/>
    </source>
</evidence>
<keyword evidence="3" id="KW-1185">Reference proteome</keyword>
<dbReference type="EMBL" id="JADDOJ010000038">
    <property type="protein sequence ID" value="MBE7941052.1"/>
    <property type="molecule type" value="Genomic_DNA"/>
</dbReference>
<name>A0ABR9SFD2_9BURK</name>
<protein>
    <submittedName>
        <fullName evidence="2">DUF4365 domain-containing protein</fullName>
    </submittedName>
</protein>
<feature type="domain" description="DUF4365" evidence="1">
    <location>
        <begin position="13"/>
        <end position="140"/>
    </location>
</feature>
<evidence type="ECO:0000313" key="2">
    <source>
        <dbReference type="EMBL" id="MBE7941052.1"/>
    </source>
</evidence>
<reference evidence="2 3" key="1">
    <citation type="submission" date="2020-10" db="EMBL/GenBank/DDBJ databases">
        <title>Draft genome of Ramlibacter aquaticus LMG 30558.</title>
        <authorList>
            <person name="Props R."/>
        </authorList>
    </citation>
    <scope>NUCLEOTIDE SEQUENCE [LARGE SCALE GENOMIC DNA]</scope>
    <source>
        <strain evidence="2 3">LMG 30558</strain>
    </source>
</reference>
<dbReference type="InterPro" id="IPR025375">
    <property type="entry name" value="DUF4365"/>
</dbReference>
<sequence length="330" mass="37020">MNLPKTGATYAQERLGIAAMQVYAARHKQIWRETGTADVGIDGNLEFVNADGFATGRLVAVQVKSGPSYFSHPSARGWKFYPEEKHRRYWESFPLPVLLVLHNPDSEQSYWTDARQALRAPRAEPSFIEIPEENVLEQTDVFGLFESAGVHDQAFIPDVADVMRELLLRQSQNGSFPVSYFDLFAHGLTNICRSIYYGMDVVSTAVEYNLHAAGSEFGMGIGEPEHAFAFGFVKFLQAQGLAEINYSDCLIDWVDREMQPHFVAPLTSRGRAVVAAIHAEEAKLVAASELQDAGLLHVAQEGFFGMVPESYFRRLPRIREFQQAARRNQV</sequence>
<evidence type="ECO:0000313" key="3">
    <source>
        <dbReference type="Proteomes" id="UP000715965"/>
    </source>
</evidence>
<dbReference type="Pfam" id="PF14280">
    <property type="entry name" value="DUF4365"/>
    <property type="match status" value="1"/>
</dbReference>
<comment type="caution">
    <text evidence="2">The sequence shown here is derived from an EMBL/GenBank/DDBJ whole genome shotgun (WGS) entry which is preliminary data.</text>
</comment>
<organism evidence="2 3">
    <name type="scientific">Ramlibacter aquaticus</name>
    <dbReference type="NCBI Taxonomy" id="2780094"/>
    <lineage>
        <taxon>Bacteria</taxon>
        <taxon>Pseudomonadati</taxon>
        <taxon>Pseudomonadota</taxon>
        <taxon>Betaproteobacteria</taxon>
        <taxon>Burkholderiales</taxon>
        <taxon>Comamonadaceae</taxon>
        <taxon>Ramlibacter</taxon>
    </lineage>
</organism>
<dbReference type="Proteomes" id="UP000715965">
    <property type="component" value="Unassembled WGS sequence"/>
</dbReference>